<dbReference type="GO" id="GO:0009360">
    <property type="term" value="C:DNA polymerase III complex"/>
    <property type="evidence" value="ECO:0007669"/>
    <property type="project" value="InterPro"/>
</dbReference>
<comment type="function">
    <text evidence="1 11">Confers DNA tethering and processivity to DNA polymerases and other proteins. Acts as a clamp, forming a ring around DNA (a reaction catalyzed by the clamp-loading complex) which diffuses in an ATP-independent manner freely and bidirectionally along dsDNA. Initially characterized for its ability to contact the catalytic subunit of DNA polymerase III (Pol III), a complex, multichain enzyme responsible for most of the replicative synthesis in bacteria; Pol III exhibits 3'-5' exonuclease proofreading activity. The beta chain is required for initiation of replication as well as for processivity of DNA replication.</text>
</comment>
<dbReference type="NCBIfam" id="TIGR00663">
    <property type="entry name" value="dnan"/>
    <property type="match status" value="1"/>
</dbReference>
<dbReference type="InterPro" id="IPR046938">
    <property type="entry name" value="DNA_clamp_sf"/>
</dbReference>
<feature type="domain" description="DNA polymerase III beta sliding clamp central" evidence="13">
    <location>
        <begin position="132"/>
        <end position="245"/>
    </location>
</feature>
<dbReference type="InterPro" id="IPR022637">
    <property type="entry name" value="DNA_polIII_beta_cen"/>
</dbReference>
<dbReference type="EMBL" id="QXEV01000035">
    <property type="protein sequence ID" value="RIA64837.1"/>
    <property type="molecule type" value="Genomic_DNA"/>
</dbReference>
<dbReference type="CDD" id="cd00140">
    <property type="entry name" value="beta_clamp"/>
    <property type="match status" value="1"/>
</dbReference>
<evidence type="ECO:0000256" key="6">
    <source>
        <dbReference type="ARBA" id="ARBA00022679"/>
    </source>
</evidence>
<evidence type="ECO:0000256" key="1">
    <source>
        <dbReference type="ARBA" id="ARBA00002266"/>
    </source>
</evidence>
<dbReference type="GO" id="GO:0006271">
    <property type="term" value="P:DNA strand elongation involved in DNA replication"/>
    <property type="evidence" value="ECO:0007669"/>
    <property type="project" value="TreeGrafter"/>
</dbReference>
<dbReference type="SUPFAM" id="SSF55979">
    <property type="entry name" value="DNA clamp"/>
    <property type="match status" value="3"/>
</dbReference>
<evidence type="ECO:0000256" key="2">
    <source>
        <dbReference type="ARBA" id="ARBA00004496"/>
    </source>
</evidence>
<gene>
    <name evidence="15" type="ORF">EI71_01858</name>
</gene>
<keyword evidence="16" id="KW-1185">Reference proteome</keyword>
<evidence type="ECO:0000256" key="9">
    <source>
        <dbReference type="ARBA" id="ARBA00022932"/>
    </source>
</evidence>
<comment type="caution">
    <text evidence="15">The sequence shown here is derived from an EMBL/GenBank/DDBJ whole genome shotgun (WGS) entry which is preliminary data.</text>
</comment>
<dbReference type="InterPro" id="IPR022634">
    <property type="entry name" value="DNA_polIII_beta_N"/>
</dbReference>
<protein>
    <recommendedName>
        <fullName evidence="11">Beta sliding clamp</fullName>
    </recommendedName>
</protein>
<keyword evidence="9 11" id="KW-0239">DNA-directed DNA polymerase</keyword>
<proteinExistence type="inferred from homology"/>
<evidence type="ECO:0000259" key="12">
    <source>
        <dbReference type="Pfam" id="PF00712"/>
    </source>
</evidence>
<comment type="similarity">
    <text evidence="3 11">Belongs to the beta sliding clamp family.</text>
</comment>
<dbReference type="InterPro" id="IPR022635">
    <property type="entry name" value="DNA_polIII_beta_C"/>
</dbReference>
<evidence type="ECO:0000256" key="7">
    <source>
        <dbReference type="ARBA" id="ARBA00022695"/>
    </source>
</evidence>
<evidence type="ECO:0000256" key="8">
    <source>
        <dbReference type="ARBA" id="ARBA00022705"/>
    </source>
</evidence>
<evidence type="ECO:0000313" key="15">
    <source>
        <dbReference type="EMBL" id="RIA64837.1"/>
    </source>
</evidence>
<organism evidence="15 16">
    <name type="scientific">Anaeroplasma bactoclasticum</name>
    <dbReference type="NCBI Taxonomy" id="2088"/>
    <lineage>
        <taxon>Bacteria</taxon>
        <taxon>Bacillati</taxon>
        <taxon>Mycoplasmatota</taxon>
        <taxon>Mollicutes</taxon>
        <taxon>Anaeroplasmatales</taxon>
        <taxon>Anaeroplasmataceae</taxon>
        <taxon>Anaeroplasma</taxon>
    </lineage>
</organism>
<sequence>MNISIDREILLENLNTIARGLPVRSPMPILTGIKMYATDTDLYMTSSNSDISVEVVINDQSLVIQQPGQTVVPGKVFIDIIRKINSKKINLYLSDDKVLVIKADRGEYKLQIMDPVDYPKIDFVLHENPLVIDADVLKGVIRETVFATATSEKKPILTGVNLKNVGGKLIATATDSFRLSQKVVAIDPEYKDFNITVPNKSFDELLKAIDQYGERVTLYFGTNKLLVSFKNISFQTRLLDGNYPDTSRLIPAEFPIVLKFNKDELVEAVERVSLLSPRDKATDREITYSIIKLSIKKDRIIEISTTNAAVGDAKEELIPTSIDSANPITIGFSSRYLIEALRSFISTEVSLNLSGAIRPFIIRGDRDANLTQLILPVNME</sequence>
<keyword evidence="5 11" id="KW-0963">Cytoplasm</keyword>
<dbReference type="Gene3D" id="3.70.10.10">
    <property type="match status" value="1"/>
</dbReference>
<dbReference type="GO" id="GO:0003677">
    <property type="term" value="F:DNA binding"/>
    <property type="evidence" value="ECO:0007669"/>
    <property type="project" value="UniProtKB-UniRule"/>
</dbReference>
<keyword evidence="10" id="KW-0238">DNA-binding</keyword>
<evidence type="ECO:0000259" key="14">
    <source>
        <dbReference type="Pfam" id="PF02768"/>
    </source>
</evidence>
<dbReference type="Pfam" id="PF02767">
    <property type="entry name" value="DNA_pol3_beta_2"/>
    <property type="match status" value="1"/>
</dbReference>
<dbReference type="GO" id="GO:0003887">
    <property type="term" value="F:DNA-directed DNA polymerase activity"/>
    <property type="evidence" value="ECO:0007669"/>
    <property type="project" value="UniProtKB-UniRule"/>
</dbReference>
<keyword evidence="8 11" id="KW-0235">DNA replication</keyword>
<keyword evidence="6 11" id="KW-0808">Transferase</keyword>
<name>A0A397R072_9MOLU</name>
<keyword evidence="7 11" id="KW-0548">Nucleotidyltransferase</keyword>
<dbReference type="Gene3D" id="3.10.150.10">
    <property type="entry name" value="DNA Polymerase III, subunit A, domain 2"/>
    <property type="match status" value="1"/>
</dbReference>
<evidence type="ECO:0000256" key="3">
    <source>
        <dbReference type="ARBA" id="ARBA00010752"/>
    </source>
</evidence>
<dbReference type="InterPro" id="IPR001001">
    <property type="entry name" value="DNA_polIII_beta"/>
</dbReference>
<dbReference type="PANTHER" id="PTHR30478:SF0">
    <property type="entry name" value="BETA SLIDING CLAMP"/>
    <property type="match status" value="1"/>
</dbReference>
<dbReference type="PIRSF" id="PIRSF000804">
    <property type="entry name" value="DNA_pol_III_b"/>
    <property type="match status" value="1"/>
</dbReference>
<evidence type="ECO:0000256" key="4">
    <source>
        <dbReference type="ARBA" id="ARBA00011400"/>
    </source>
</evidence>
<dbReference type="FunCoup" id="A0A397R072">
    <property type="interactions" value="297"/>
</dbReference>
<dbReference type="OrthoDB" id="8421503at2"/>
<dbReference type="InParanoid" id="A0A397R072"/>
<dbReference type="Pfam" id="PF00712">
    <property type="entry name" value="DNA_pol3_beta"/>
    <property type="match status" value="1"/>
</dbReference>
<evidence type="ECO:0000256" key="11">
    <source>
        <dbReference type="PIRNR" id="PIRNR000804"/>
    </source>
</evidence>
<dbReference type="GO" id="GO:0008408">
    <property type="term" value="F:3'-5' exonuclease activity"/>
    <property type="evidence" value="ECO:0007669"/>
    <property type="project" value="InterPro"/>
</dbReference>
<dbReference type="SMART" id="SM00480">
    <property type="entry name" value="POL3Bc"/>
    <property type="match status" value="1"/>
</dbReference>
<evidence type="ECO:0000313" key="16">
    <source>
        <dbReference type="Proteomes" id="UP000266506"/>
    </source>
</evidence>
<dbReference type="PANTHER" id="PTHR30478">
    <property type="entry name" value="DNA POLYMERASE III SUBUNIT BETA"/>
    <property type="match status" value="1"/>
</dbReference>
<dbReference type="Proteomes" id="UP000266506">
    <property type="component" value="Unassembled WGS sequence"/>
</dbReference>
<accession>A0A397R072</accession>
<evidence type="ECO:0000256" key="5">
    <source>
        <dbReference type="ARBA" id="ARBA00022490"/>
    </source>
</evidence>
<feature type="domain" description="DNA polymerase III beta sliding clamp C-terminal" evidence="14">
    <location>
        <begin position="248"/>
        <end position="377"/>
    </location>
</feature>
<feature type="domain" description="DNA polymerase III beta sliding clamp N-terminal" evidence="12">
    <location>
        <begin position="1"/>
        <end position="122"/>
    </location>
</feature>
<evidence type="ECO:0000256" key="10">
    <source>
        <dbReference type="ARBA" id="ARBA00023125"/>
    </source>
</evidence>
<evidence type="ECO:0000259" key="13">
    <source>
        <dbReference type="Pfam" id="PF02767"/>
    </source>
</evidence>
<comment type="subunit">
    <text evidence="4">Forms a ring-shaped head-to-tail homodimer around DNA which binds and tethers DNA polymerases and other proteins to the DNA. The DNA replisome complex has a single clamp-loading complex (3 tau and 1 each of delta, delta', psi and chi subunits) which binds 3 Pol III cores (1 core on the leading strand and 2 on the lagging strand) each with a beta sliding clamp dimer. Additional proteins in the replisome are other copies of gamma, psi and chi, Ssb, DNA helicase and RNA primase.</text>
</comment>
<dbReference type="RefSeq" id="WP_119016920.1">
    <property type="nucleotide sequence ID" value="NZ_QXEV01000035.1"/>
</dbReference>
<dbReference type="GO" id="GO:0005737">
    <property type="term" value="C:cytoplasm"/>
    <property type="evidence" value="ECO:0007669"/>
    <property type="project" value="UniProtKB-SubCell"/>
</dbReference>
<dbReference type="AlphaFoldDB" id="A0A397R072"/>
<dbReference type="Pfam" id="PF02768">
    <property type="entry name" value="DNA_pol3_beta_3"/>
    <property type="match status" value="1"/>
</dbReference>
<reference evidence="15 16" key="1">
    <citation type="submission" date="2018-08" db="EMBL/GenBank/DDBJ databases">
        <title>Genomic Encyclopedia of Archaeal and Bacterial Type Strains, Phase II (KMG-II): from individual species to whole genera.</title>
        <authorList>
            <person name="Goeker M."/>
        </authorList>
    </citation>
    <scope>NUCLEOTIDE SEQUENCE [LARGE SCALE GENOMIC DNA]</scope>
    <source>
        <strain evidence="15 16">ATCC 27112</strain>
    </source>
</reference>
<comment type="subcellular location">
    <subcellularLocation>
        <location evidence="2 11">Cytoplasm</location>
    </subcellularLocation>
</comment>